<dbReference type="EMBL" id="CP118247">
    <property type="protein sequence ID" value="WDR05559.1"/>
    <property type="molecule type" value="Genomic_DNA"/>
</dbReference>
<proteinExistence type="predicted"/>
<keyword evidence="2" id="KW-1185">Reference proteome</keyword>
<sequence length="237" mass="26452">MNFINPVSIDPSFIPYELLAMDHRQKVELFNDQKRVGHYTKGVYQACKNAASIFEEIKSDLGDRTFEDFLHPGPYSNLKIADAERIAPNVIARLPEIAVLEANRDFAIAAARFSAPYSAVANLIGFYAKASVSINLTEERISATTEALTYFEDKDHDGNEFGGFAIPVIQIALRKAIETEKYFAPAATIINLCKDGRQFFIWGEAKLNSLIRLHEVTSDCLPDPAWVDSGNDDDIPF</sequence>
<dbReference type="Proteomes" id="UP001222118">
    <property type="component" value="Chromosome"/>
</dbReference>
<accession>A0ABY7YXD0</accession>
<evidence type="ECO:0000313" key="2">
    <source>
        <dbReference type="Proteomes" id="UP001222118"/>
    </source>
</evidence>
<protein>
    <recommendedName>
        <fullName evidence="3">RES domain-containing protein</fullName>
    </recommendedName>
</protein>
<gene>
    <name evidence="1" type="ORF">PSQ90_14970</name>
</gene>
<evidence type="ECO:0000313" key="1">
    <source>
        <dbReference type="EMBL" id="WDR05559.1"/>
    </source>
</evidence>
<name>A0ABY7YXD0_9HYPH</name>
<reference evidence="1 2" key="1">
    <citation type="submission" date="2023-02" db="EMBL/GenBank/DDBJ databases">
        <title>Devosia chondri sp. nov., isolated from the phycosphere of marine algae.</title>
        <authorList>
            <person name="Kim J.M."/>
            <person name="Lee J.K."/>
            <person name="Choi B.J."/>
            <person name="Bayburt H."/>
            <person name="Jeon C.O."/>
        </authorList>
    </citation>
    <scope>NUCLEOTIDE SEQUENCE [LARGE SCALE GENOMIC DNA]</scope>
    <source>
        <strain evidence="1 2">G2-5</strain>
    </source>
</reference>
<evidence type="ECO:0008006" key="3">
    <source>
        <dbReference type="Google" id="ProtNLM"/>
    </source>
</evidence>
<organism evidence="1 2">
    <name type="scientific">Devosia rhodophyticola</name>
    <dbReference type="NCBI Taxonomy" id="3026423"/>
    <lineage>
        <taxon>Bacteria</taxon>
        <taxon>Pseudomonadati</taxon>
        <taxon>Pseudomonadota</taxon>
        <taxon>Alphaproteobacteria</taxon>
        <taxon>Hyphomicrobiales</taxon>
        <taxon>Devosiaceae</taxon>
        <taxon>Devosia</taxon>
    </lineage>
</organism>
<dbReference type="RefSeq" id="WP_282211078.1">
    <property type="nucleotide sequence ID" value="NZ_CP118247.1"/>
</dbReference>